<dbReference type="InterPro" id="IPR001009">
    <property type="entry name" value="PA/PA-X"/>
</dbReference>
<dbReference type="GO" id="GO:0003723">
    <property type="term" value="F:RNA binding"/>
    <property type="evidence" value="ECO:0007669"/>
    <property type="project" value="InterPro"/>
</dbReference>
<evidence type="ECO:0000313" key="5">
    <source>
        <dbReference type="EMBL" id="QRW42642.1"/>
    </source>
</evidence>
<name>A0A894KET7_9VIRU</name>
<dbReference type="EMBL" id="MW434294">
    <property type="protein sequence ID" value="QRW42636.1"/>
    <property type="molecule type" value="Genomic_RNA"/>
</dbReference>
<dbReference type="EMBL" id="MW434290">
    <property type="protein sequence ID" value="QRW42632.1"/>
    <property type="molecule type" value="Genomic_RNA"/>
</dbReference>
<evidence type="ECO:0000313" key="3">
    <source>
        <dbReference type="EMBL" id="QRW42636.1"/>
    </source>
</evidence>
<evidence type="ECO:0000256" key="1">
    <source>
        <dbReference type="SAM" id="MobiDB-lite"/>
    </source>
</evidence>
<sequence length="719" mass="82373">MESTIEGKNIYLELVEDSGLYPKTVIEKWGRTDRHWRTDNHIKREQSLRHDMVCILLANLEKIDVLTSIERLLDAPPAKRRRIDEGEYSGGASSSSGSSGAGSTKAEFLAKTSDAVLDEDSGYRYLLIEGMPAEERVVNAIATKFGIPAPSHLFDLFDIVEKQWIEVKVTSRFSVAIERYEEVREPAVNSCLVWVSPQSGEIRIRGRVSRLPGELKATEFILNRAKFIMTKRGMPESDLYEEEDPIEEVFRCRRFNKDRDEWVSTWWEDRNLKPLDAPAEFNPEFVNKPFEYRELAMWIEDTSKRQDEVMKFRPKVLPPVLLSPLLTEEENDEELVTLFMNAIDPMQTTPYGKLVRSIREDWLKTPQKSTFMYKTKKECLNLFPDLAVALGIGRKGTTRNDDHEDLRQEEFHGYPNARYSPWMSELIQVLALDVKPSGLSFEGFLSEQENVSVHPLSKEMQVIRSKFFRAFGSTNIAEYCSTIKNFYSRLGGAYCEKTQRGNHARICIFPILSTGVNPDGVTQRRVTGICIRGPHHAKHATDRISFLTIELQSKWCYGARFTPIVKKGHIVESMNEYQLIVRQNAIMKQDPSYLAFIHNATYLSANFLGEIFLHSTTTLREHSCLRSASLFIDGSKTWLMERVVESVLMAILGGSQEEGAFAIIRKLYMAMLAKRRGDTPYSRDWKGLAEALNECLKDSAYALYWGHQTRECLIALSNQ</sequence>
<dbReference type="EMBL" id="MW434298">
    <property type="protein sequence ID" value="QRW42640.1"/>
    <property type="molecule type" value="Genomic_RNA"/>
</dbReference>
<dbReference type="InterPro" id="IPR038372">
    <property type="entry name" value="PA/PA-X_sf"/>
</dbReference>
<proteinExistence type="predicted"/>
<reference evidence="3" key="1">
    <citation type="journal article" date="2020" name="bioRxiv">
        <title>Single mosquito metatranscriptomics identifies vectors, emerging pathogens and reservoirs in one assay.</title>
        <authorList>
            <person name="Batson J."/>
            <person name="Dudas G."/>
            <person name="Haas-Stapleton E."/>
            <person name="Kistler A.L."/>
            <person name="Li L.M."/>
            <person name="Logan P."/>
            <person name="Ratnasiri K."/>
            <person name="Retallack H."/>
        </authorList>
    </citation>
    <scope>NUCLEOTIDE SEQUENCE</scope>
    <source>
        <strain evidence="4">CMS002_026b_WVAL</strain>
        <strain evidence="5">CMS002_026c_WVAL</strain>
        <strain evidence="2">CMS002_026d_WVAL</strain>
        <strain evidence="3">CMS002_026e_WVAL</strain>
    </source>
</reference>
<organism evidence="3">
    <name type="scientific">Usinis virus</name>
    <dbReference type="NCBI Taxonomy" id="2800948"/>
    <lineage>
        <taxon>Viruses</taxon>
        <taxon>Riboviria</taxon>
    </lineage>
</organism>
<dbReference type="EMBL" id="MW434300">
    <property type="protein sequence ID" value="QRW42642.1"/>
    <property type="molecule type" value="Genomic_RNA"/>
</dbReference>
<protein>
    <submittedName>
        <fullName evidence="3">Polymerase PA</fullName>
    </submittedName>
</protein>
<feature type="compositionally biased region" description="Low complexity" evidence="1">
    <location>
        <begin position="90"/>
        <end position="103"/>
    </location>
</feature>
<feature type="region of interest" description="Disordered" evidence="1">
    <location>
        <begin position="83"/>
        <end position="103"/>
    </location>
</feature>
<evidence type="ECO:0000313" key="2">
    <source>
        <dbReference type="EMBL" id="QRW42632.1"/>
    </source>
</evidence>
<dbReference type="GO" id="GO:0039694">
    <property type="term" value="P:viral RNA genome replication"/>
    <property type="evidence" value="ECO:0007669"/>
    <property type="project" value="InterPro"/>
</dbReference>
<evidence type="ECO:0000313" key="4">
    <source>
        <dbReference type="EMBL" id="QRW42640.1"/>
    </source>
</evidence>
<dbReference type="Pfam" id="PF00603">
    <property type="entry name" value="Flu_PA"/>
    <property type="match status" value="1"/>
</dbReference>
<dbReference type="Gene3D" id="3.40.91.90">
    <property type="entry name" value="Influenza RNA-dependent RNA polymerase subunit PA, endonuclease domain"/>
    <property type="match status" value="1"/>
</dbReference>
<accession>A0A894KET7</accession>